<dbReference type="PROSITE" id="PS51202">
    <property type="entry name" value="RCK_C"/>
    <property type="match status" value="2"/>
</dbReference>
<feature type="domain" description="RCK C-terminal" evidence="8">
    <location>
        <begin position="368"/>
        <end position="449"/>
    </location>
</feature>
<accession>S7UFG0</accession>
<dbReference type="SUPFAM" id="SSF116726">
    <property type="entry name" value="TrkA C-terminal domain-like"/>
    <property type="match status" value="2"/>
</dbReference>
<evidence type="ECO:0000256" key="1">
    <source>
        <dbReference type="ARBA" id="ARBA00017378"/>
    </source>
</evidence>
<keyword evidence="10" id="KW-1185">Reference proteome</keyword>
<dbReference type="RefSeq" id="WP_020887777.1">
    <property type="nucleotide sequence ID" value="NZ_ATHI01000030.1"/>
</dbReference>
<dbReference type="PRINTS" id="PR00335">
    <property type="entry name" value="KUPTAKETRKA"/>
</dbReference>
<evidence type="ECO:0000259" key="8">
    <source>
        <dbReference type="PROSITE" id="PS51202"/>
    </source>
</evidence>
<dbReference type="OrthoDB" id="9775180at2"/>
<dbReference type="InterPro" id="IPR036721">
    <property type="entry name" value="RCK_C_sf"/>
</dbReference>
<dbReference type="GO" id="GO:0015079">
    <property type="term" value="F:potassium ion transmembrane transporter activity"/>
    <property type="evidence" value="ECO:0007669"/>
    <property type="project" value="InterPro"/>
</dbReference>
<dbReference type="Pfam" id="PF02080">
    <property type="entry name" value="TrkA_C"/>
    <property type="match status" value="2"/>
</dbReference>
<comment type="caution">
    <text evidence="9">The sequence shown here is derived from an EMBL/GenBank/DDBJ whole genome shotgun (WGS) entry which is preliminary data.</text>
</comment>
<dbReference type="PANTHER" id="PTHR43833:SF5">
    <property type="entry name" value="TRK SYSTEM POTASSIUM UPTAKE PROTEIN TRKA"/>
    <property type="match status" value="1"/>
</dbReference>
<evidence type="ECO:0000313" key="9">
    <source>
        <dbReference type="EMBL" id="EPR30953.1"/>
    </source>
</evidence>
<dbReference type="AlphaFoldDB" id="S7UFG0"/>
<dbReference type="EMBL" id="ATHI01000030">
    <property type="protein sequence ID" value="EPR30953.1"/>
    <property type="molecule type" value="Genomic_DNA"/>
</dbReference>
<evidence type="ECO:0000256" key="4">
    <source>
        <dbReference type="ARBA" id="ARBA00022958"/>
    </source>
</evidence>
<evidence type="ECO:0000313" key="10">
    <source>
        <dbReference type="Proteomes" id="UP000014975"/>
    </source>
</evidence>
<dbReference type="NCBIfam" id="NF007031">
    <property type="entry name" value="PRK09496.1-2"/>
    <property type="match status" value="1"/>
</dbReference>
<evidence type="ECO:0000256" key="5">
    <source>
        <dbReference type="ARBA" id="ARBA00023027"/>
    </source>
</evidence>
<name>S7UFG0_9BACT</name>
<evidence type="ECO:0000259" key="7">
    <source>
        <dbReference type="PROSITE" id="PS51201"/>
    </source>
</evidence>
<dbReference type="NCBIfam" id="NF007041">
    <property type="entry name" value="PRK09496.3-4"/>
    <property type="match status" value="1"/>
</dbReference>
<dbReference type="Pfam" id="PF02254">
    <property type="entry name" value="TrkA_N"/>
    <property type="match status" value="2"/>
</dbReference>
<dbReference type="InterPro" id="IPR036291">
    <property type="entry name" value="NAD(P)-bd_dom_sf"/>
</dbReference>
<keyword evidence="4" id="KW-0630">Potassium</keyword>
<reference evidence="9 10" key="1">
    <citation type="journal article" date="2013" name="Genome Announc.">
        <title>Draft genome sequences for three mercury-methylating, sulfate-reducing bacteria.</title>
        <authorList>
            <person name="Brown S.D."/>
            <person name="Hurt R.A.Jr."/>
            <person name="Gilmour C.C."/>
            <person name="Elias D.A."/>
        </authorList>
    </citation>
    <scope>NUCLEOTIDE SEQUENCE [LARGE SCALE GENOMIC DNA]</scope>
    <source>
        <strain evidence="9 10">DSM 16529</strain>
    </source>
</reference>
<dbReference type="STRING" id="1121439.dsat_1080"/>
<feature type="domain" description="RCK N-terminal" evidence="7">
    <location>
        <begin position="1"/>
        <end position="119"/>
    </location>
</feature>
<evidence type="ECO:0000256" key="2">
    <source>
        <dbReference type="ARBA" id="ARBA00022448"/>
    </source>
</evidence>
<dbReference type="PROSITE" id="PS51201">
    <property type="entry name" value="RCK_N"/>
    <property type="match status" value="2"/>
</dbReference>
<dbReference type="NCBIfam" id="NF007039">
    <property type="entry name" value="PRK09496.3-2"/>
    <property type="match status" value="1"/>
</dbReference>
<feature type="domain" description="RCK N-terminal" evidence="7">
    <location>
        <begin position="231"/>
        <end position="348"/>
    </location>
</feature>
<keyword evidence="6" id="KW-0406">Ion transport</keyword>
<feature type="domain" description="RCK C-terminal" evidence="8">
    <location>
        <begin position="142"/>
        <end position="227"/>
    </location>
</feature>
<evidence type="ECO:0000256" key="3">
    <source>
        <dbReference type="ARBA" id="ARBA00022538"/>
    </source>
</evidence>
<keyword evidence="3" id="KW-0633">Potassium transport</keyword>
<proteinExistence type="predicted"/>
<dbReference type="SUPFAM" id="SSF51735">
    <property type="entry name" value="NAD(P)-binding Rossmann-fold domains"/>
    <property type="match status" value="2"/>
</dbReference>
<protein>
    <recommendedName>
        <fullName evidence="1">Trk system potassium uptake protein TrkA</fullName>
    </recommendedName>
</protein>
<dbReference type="PANTHER" id="PTHR43833">
    <property type="entry name" value="POTASSIUM CHANNEL PROTEIN 2-RELATED-RELATED"/>
    <property type="match status" value="1"/>
</dbReference>
<dbReference type="Proteomes" id="UP000014975">
    <property type="component" value="Unassembled WGS sequence"/>
</dbReference>
<dbReference type="InterPro" id="IPR006036">
    <property type="entry name" value="K_uptake_TrkA"/>
</dbReference>
<dbReference type="InterPro" id="IPR003148">
    <property type="entry name" value="RCK_N"/>
</dbReference>
<evidence type="ECO:0000256" key="6">
    <source>
        <dbReference type="ARBA" id="ARBA00023065"/>
    </source>
</evidence>
<dbReference type="InterPro" id="IPR050721">
    <property type="entry name" value="Trk_Ktr_HKT_K-transport"/>
</dbReference>
<dbReference type="PATRIC" id="fig|1121439.3.peg.2455"/>
<gene>
    <name evidence="9" type="ORF">dsat_1080</name>
</gene>
<dbReference type="NCBIfam" id="NF007032">
    <property type="entry name" value="PRK09496.1-4"/>
    <property type="match status" value="1"/>
</dbReference>
<dbReference type="GO" id="GO:0005886">
    <property type="term" value="C:plasma membrane"/>
    <property type="evidence" value="ECO:0007669"/>
    <property type="project" value="InterPro"/>
</dbReference>
<dbReference type="Gene3D" id="3.30.70.1450">
    <property type="entry name" value="Regulator of K+ conductance, C-terminal domain"/>
    <property type="match status" value="2"/>
</dbReference>
<dbReference type="InterPro" id="IPR006037">
    <property type="entry name" value="RCK_C"/>
</dbReference>
<keyword evidence="5" id="KW-0520">NAD</keyword>
<sequence>MRIVIVGAGEVGFHIARRLSREDKEVVVVDKNPEALRRVSEHLDAQTILGSGSSPKVLIEAGIKGADILLAVTDSDDANIMSCLFARALAPQITKVARIRNEEYTEFQDALARDILNISMVINPEVETVKTVLNLVRLPGAREVNEFADGRISMVGVRATPGSVLSGLKLTEVRSVLGGVDLIVGAIVRGSELIVPTGRDVINDGDLVYFACATHDRQKAMERFGKQQKAARNILVVGGGAIGLRLCRALEKERYRVKLIETSAERCELLSAQLDNTTVLCGDGTDQDLLREENASAMDMVVALTGDDETNVLTCLLAKSMGARRAIARVNKFAYVPLIQAIGLDNVVSTRLSAINSILHAIRRGKVISTALLQGDEAEIMEAIALEHSAIVDRPIKDLDFPRGALILCVMRGDEVRVPTGDFVVKPKDRVIILSAREAVQTVEKSLMVRLEHF</sequence>
<keyword evidence="2" id="KW-0813">Transport</keyword>
<organism evidence="9 10">
    <name type="scientific">Alkalidesulfovibrio alkalitolerans DSM 16529</name>
    <dbReference type="NCBI Taxonomy" id="1121439"/>
    <lineage>
        <taxon>Bacteria</taxon>
        <taxon>Pseudomonadati</taxon>
        <taxon>Thermodesulfobacteriota</taxon>
        <taxon>Desulfovibrionia</taxon>
        <taxon>Desulfovibrionales</taxon>
        <taxon>Desulfovibrionaceae</taxon>
        <taxon>Alkalidesulfovibrio</taxon>
    </lineage>
</organism>
<dbReference type="Gene3D" id="3.40.50.720">
    <property type="entry name" value="NAD(P)-binding Rossmann-like Domain"/>
    <property type="match status" value="2"/>
</dbReference>
<dbReference type="eggNOG" id="COG0569">
    <property type="taxonomic scope" value="Bacteria"/>
</dbReference>